<dbReference type="EMBL" id="MLFK01000001">
    <property type="protein sequence ID" value="OIV43945.1"/>
    <property type="molecule type" value="Genomic_DNA"/>
</dbReference>
<dbReference type="PROSITE" id="PS51257">
    <property type="entry name" value="PROKAR_LIPOPROTEIN"/>
    <property type="match status" value="1"/>
</dbReference>
<evidence type="ECO:0000313" key="2">
    <source>
        <dbReference type="EMBL" id="OIV43945.1"/>
    </source>
</evidence>
<organism evidence="2 3">
    <name type="scientific">Flavobacterium johnsoniae</name>
    <name type="common">Cytophaga johnsonae</name>
    <dbReference type="NCBI Taxonomy" id="986"/>
    <lineage>
        <taxon>Bacteria</taxon>
        <taxon>Pseudomonadati</taxon>
        <taxon>Bacteroidota</taxon>
        <taxon>Flavobacteriia</taxon>
        <taxon>Flavobacteriales</taxon>
        <taxon>Flavobacteriaceae</taxon>
        <taxon>Flavobacterium</taxon>
    </lineage>
</organism>
<dbReference type="Proteomes" id="UP000182826">
    <property type="component" value="Unassembled WGS sequence"/>
</dbReference>
<evidence type="ECO:0000259" key="1">
    <source>
        <dbReference type="Pfam" id="PF14343"/>
    </source>
</evidence>
<dbReference type="AlphaFoldDB" id="A0A1J7CDN0"/>
<keyword evidence="3" id="KW-1185">Reference proteome</keyword>
<gene>
    <name evidence="2" type="ORF">BKM63_01725</name>
</gene>
<evidence type="ECO:0000313" key="3">
    <source>
        <dbReference type="Proteomes" id="UP000182826"/>
    </source>
</evidence>
<name>A0A1J7CDN0_FLAJO</name>
<protein>
    <recommendedName>
        <fullName evidence="1">PrcB C-terminal domain-containing protein</fullName>
    </recommendedName>
</protein>
<sequence>MKKLILSLFIAFGLSGCSLNNDDLVSDCGTDTNVAFTGFPLLCNYSVKTLPNNSTAYVLESQERMDTYFTKHENTCTVPSDPNIDFSKNLLVGIFAGIKPTNGYLIKITSIIENNCQIKINFYEKAPAAGETVTQNPTYPSDFILIPRTNKPIIFNKVNESADNIVIGAFGGVNFYSQLNDFNILNFQNVATGNYDFGQYKYTVKTKRGEYTSFLKSVPAEILALKGQTKVYGTPDVADGGGTYFELRQGAVVTKVSIDNMDTDDQSTEIKIFKKAIQDKITSLK</sequence>
<dbReference type="InterPro" id="IPR025748">
    <property type="entry name" value="PrcB_C_dom"/>
</dbReference>
<comment type="caution">
    <text evidence="2">The sequence shown here is derived from an EMBL/GenBank/DDBJ whole genome shotgun (WGS) entry which is preliminary data.</text>
</comment>
<proteinExistence type="predicted"/>
<dbReference type="OrthoDB" id="5522116at2"/>
<accession>A0A1J7CDN0</accession>
<reference evidence="2 3" key="1">
    <citation type="submission" date="2016-10" db="EMBL/GenBank/DDBJ databases">
        <title>Draft Genome Sequence of Rhizobacteria Flavobacterium johnsoniae CI04.</title>
        <authorList>
            <person name="Bravo J.I."/>
            <person name="Lozano G.L."/>
            <person name="Handelsman J."/>
        </authorList>
    </citation>
    <scope>NUCLEOTIDE SEQUENCE [LARGE SCALE GENOMIC DNA]</scope>
    <source>
        <strain evidence="2 3">CI04</strain>
    </source>
</reference>
<dbReference type="RefSeq" id="WP_071634948.1">
    <property type="nucleotide sequence ID" value="NZ_MLFK01000001.1"/>
</dbReference>
<dbReference type="Pfam" id="PF14343">
    <property type="entry name" value="PrcB_C"/>
    <property type="match status" value="1"/>
</dbReference>
<feature type="domain" description="PrcB C-terminal" evidence="1">
    <location>
        <begin position="91"/>
        <end position="146"/>
    </location>
</feature>